<organism evidence="8">
    <name type="scientific">Ralstonia solanacearum</name>
    <name type="common">Pseudomonas solanacearum</name>
    <dbReference type="NCBI Taxonomy" id="305"/>
    <lineage>
        <taxon>Bacteria</taxon>
        <taxon>Pseudomonadati</taxon>
        <taxon>Pseudomonadota</taxon>
        <taxon>Betaproteobacteria</taxon>
        <taxon>Burkholderiales</taxon>
        <taxon>Burkholderiaceae</taxon>
        <taxon>Ralstonia</taxon>
        <taxon>Ralstonia solanacearum species complex</taxon>
    </lineage>
</organism>
<evidence type="ECO:0000256" key="2">
    <source>
        <dbReference type="ARBA" id="ARBA00022630"/>
    </source>
</evidence>
<keyword evidence="3" id="KW-0288">FMN</keyword>
<dbReference type="SUPFAM" id="SSF51395">
    <property type="entry name" value="FMN-linked oxidoreductases"/>
    <property type="match status" value="1"/>
</dbReference>
<dbReference type="EMBL" id="LN899819">
    <property type="protein sequence ID" value="CUV14229.1"/>
    <property type="molecule type" value="Genomic_DNA"/>
</dbReference>
<evidence type="ECO:0000259" key="7">
    <source>
        <dbReference type="Pfam" id="PF00724"/>
    </source>
</evidence>
<keyword evidence="2" id="KW-0285">Flavoprotein</keyword>
<dbReference type="InterPro" id="IPR013785">
    <property type="entry name" value="Aldolase_TIM"/>
</dbReference>
<keyword evidence="5" id="KW-0560">Oxidoreductase</keyword>
<dbReference type="InterPro" id="IPR001155">
    <property type="entry name" value="OxRdtase_FMN_N"/>
</dbReference>
<dbReference type="Pfam" id="PF00724">
    <property type="entry name" value="Oxidored_FMN"/>
    <property type="match status" value="1"/>
</dbReference>
<dbReference type="PANTHER" id="PTHR43303:SF4">
    <property type="entry name" value="NADPH DEHYDROGENASE C23G7.10C-RELATED"/>
    <property type="match status" value="1"/>
</dbReference>
<evidence type="ECO:0000256" key="4">
    <source>
        <dbReference type="ARBA" id="ARBA00022857"/>
    </source>
</evidence>
<evidence type="ECO:0000256" key="5">
    <source>
        <dbReference type="ARBA" id="ARBA00023002"/>
    </source>
</evidence>
<feature type="domain" description="NADH:flavin oxidoreductase/NADH oxidase N-terminal" evidence="7">
    <location>
        <begin position="1"/>
        <end position="87"/>
    </location>
</feature>
<dbReference type="GO" id="GO:0003959">
    <property type="term" value="F:NADPH dehydrogenase activity"/>
    <property type="evidence" value="ECO:0007669"/>
    <property type="project" value="InterPro"/>
</dbReference>
<reference evidence="8" key="1">
    <citation type="submission" date="2015-10" db="EMBL/GenBank/DDBJ databases">
        <authorList>
            <person name="Gilbert D.G."/>
        </authorList>
    </citation>
    <scope>NUCLEOTIDE SEQUENCE</scope>
    <source>
        <strain evidence="8">Phyl III-seqv23</strain>
    </source>
</reference>
<evidence type="ECO:0000256" key="3">
    <source>
        <dbReference type="ARBA" id="ARBA00022643"/>
    </source>
</evidence>
<dbReference type="GO" id="GO:0010181">
    <property type="term" value="F:FMN binding"/>
    <property type="evidence" value="ECO:0007669"/>
    <property type="project" value="InterPro"/>
</dbReference>
<dbReference type="GO" id="GO:0050661">
    <property type="term" value="F:NADP binding"/>
    <property type="evidence" value="ECO:0007669"/>
    <property type="project" value="InterPro"/>
</dbReference>
<evidence type="ECO:0000256" key="1">
    <source>
        <dbReference type="ARBA" id="ARBA00001917"/>
    </source>
</evidence>
<evidence type="ECO:0000313" key="8">
    <source>
        <dbReference type="EMBL" id="CUV14229.1"/>
    </source>
</evidence>
<dbReference type="AlphaFoldDB" id="A0A0S4TWJ8"/>
<dbReference type="Gene3D" id="3.20.20.70">
    <property type="entry name" value="Aldolase class I"/>
    <property type="match status" value="1"/>
</dbReference>
<keyword evidence="4" id="KW-0521">NADP</keyword>
<protein>
    <recommendedName>
        <fullName evidence="7">NADH:flavin oxidoreductase/NADH oxidase N-terminal domain-containing protein</fullName>
    </recommendedName>
</protein>
<accession>A0A0S4TWJ8</accession>
<evidence type="ECO:0000256" key="6">
    <source>
        <dbReference type="SAM" id="MobiDB-lite"/>
    </source>
</evidence>
<sequence length="276" mass="29790">MCQYSADHGQATAWHRTHLGALSLSGAALLMIEATAVSPEGRITHGCLGLWDDATEAALARMLAAIRPHALTPIGIQIAHAGRKASSARPWEGGALPPLESGGWETIGPSALPQRPEEPPPRAMTEADLARARPSSPPRGAPSAWGWPRSNCTPHTAICCMHSCRPWLTSAPTPTAARARTACAIRWKCSRRCARRCRMTCRSACACRAPTGSRAAGRWRIPSPSRRRCARVAAIGWMRRQAVCRRCSRFRCPAGTRCRLPTPSVTRPAFPPSRSG</sequence>
<feature type="region of interest" description="Disordered" evidence="6">
    <location>
        <begin position="88"/>
        <end position="146"/>
    </location>
</feature>
<gene>
    <name evidence="8" type="ORF">RUN39_v1_750014</name>
</gene>
<proteinExistence type="predicted"/>
<dbReference type="InterPro" id="IPR044152">
    <property type="entry name" value="YqjM-like"/>
</dbReference>
<dbReference type="PANTHER" id="PTHR43303">
    <property type="entry name" value="NADPH DEHYDROGENASE C23G7.10C-RELATED"/>
    <property type="match status" value="1"/>
</dbReference>
<comment type="cofactor">
    <cofactor evidence="1">
        <name>FMN</name>
        <dbReference type="ChEBI" id="CHEBI:58210"/>
    </cofactor>
</comment>
<name>A0A0S4TWJ8_RALSL</name>